<dbReference type="KEGG" id="flt:Sv326_0552"/>
<name>A0A7D5XPP1_FERL1</name>
<dbReference type="AlphaFoldDB" id="A0A7D5XPP1"/>
<gene>
    <name evidence="1" type="ORF">Sv326_0552</name>
</gene>
<dbReference type="Proteomes" id="UP000510821">
    <property type="component" value="Chromosome"/>
</dbReference>
<proteinExistence type="predicted"/>
<organism evidence="1 2">
    <name type="scientific">Fermentimicrarchaeum limneticum</name>
    <dbReference type="NCBI Taxonomy" id="2795018"/>
    <lineage>
        <taxon>Archaea</taxon>
        <taxon>Candidatus Micrarchaeota</taxon>
        <taxon>Candidatus Fermentimicrarchaeales</taxon>
        <taxon>Candidatus Fermentimicrarchaeaceae</taxon>
        <taxon>Candidatus Fermentimicrarchaeum</taxon>
    </lineage>
</organism>
<dbReference type="EMBL" id="CP058998">
    <property type="protein sequence ID" value="QLJ52727.1"/>
    <property type="molecule type" value="Genomic_DNA"/>
</dbReference>
<sequence>MLPFHVGNCGYNYFRPSNYFGDGWKKKFKSVLQAYASKFSSSPS</sequence>
<reference evidence="2" key="1">
    <citation type="submission" date="2020-07" db="EMBL/GenBank/DDBJ databases">
        <title>Metabolic diversity and evolutionary history of the archaeal phylum ###Micrarchaeota### uncovered from a freshwater lake metagenome.</title>
        <authorList>
            <person name="Kadnikov V.V."/>
            <person name="Savvichev A.S."/>
            <person name="Mardanov A.V."/>
            <person name="Beletsky A.V."/>
            <person name="Chupakov A.V."/>
            <person name="Kokryatskaya N.M."/>
            <person name="Pimenov N.V."/>
            <person name="Ravin N.V."/>
        </authorList>
    </citation>
    <scope>NUCLEOTIDE SEQUENCE [LARGE SCALE GENOMIC DNA]</scope>
</reference>
<accession>A0A7D5XPP1</accession>
<evidence type="ECO:0000313" key="2">
    <source>
        <dbReference type="Proteomes" id="UP000510821"/>
    </source>
</evidence>
<protein>
    <submittedName>
        <fullName evidence="1">Uncharacterized protein</fullName>
    </submittedName>
</protein>
<evidence type="ECO:0000313" key="1">
    <source>
        <dbReference type="EMBL" id="QLJ52727.1"/>
    </source>
</evidence>